<sequence>MLLDGFRRDMYNLRDLFAVVNYRECDIGRGSRFSRSDEQDPASIVLPLCHFISSTICEKQRQTKIRTVAAVCREGH</sequence>
<comment type="caution">
    <text evidence="1">The sequence shown here is derived from an EMBL/GenBank/DDBJ whole genome shotgun (WGS) entry which is preliminary data.</text>
</comment>
<proteinExistence type="predicted"/>
<dbReference type="EMBL" id="CAJHJT010000023">
    <property type="protein sequence ID" value="CAD7001629.1"/>
    <property type="molecule type" value="Genomic_DNA"/>
</dbReference>
<gene>
    <name evidence="1" type="ORF">CCAP1982_LOCUS10123</name>
</gene>
<keyword evidence="2" id="KW-1185">Reference proteome</keyword>
<protein>
    <submittedName>
        <fullName evidence="1">(Mediterranean fruit fly) hypothetical protein</fullName>
    </submittedName>
</protein>
<dbReference type="AlphaFoldDB" id="A0A811UR53"/>
<name>A0A811UR53_CERCA</name>
<reference evidence="1" key="1">
    <citation type="submission" date="2020-11" db="EMBL/GenBank/DDBJ databases">
        <authorList>
            <person name="Whitehead M."/>
        </authorList>
    </citation>
    <scope>NUCLEOTIDE SEQUENCE</scope>
    <source>
        <strain evidence="1">EGII</strain>
    </source>
</reference>
<accession>A0A811UR53</accession>
<evidence type="ECO:0000313" key="1">
    <source>
        <dbReference type="EMBL" id="CAD7001629.1"/>
    </source>
</evidence>
<evidence type="ECO:0000313" key="2">
    <source>
        <dbReference type="Proteomes" id="UP000606786"/>
    </source>
</evidence>
<organism evidence="1 2">
    <name type="scientific">Ceratitis capitata</name>
    <name type="common">Mediterranean fruit fly</name>
    <name type="synonym">Tephritis capitata</name>
    <dbReference type="NCBI Taxonomy" id="7213"/>
    <lineage>
        <taxon>Eukaryota</taxon>
        <taxon>Metazoa</taxon>
        <taxon>Ecdysozoa</taxon>
        <taxon>Arthropoda</taxon>
        <taxon>Hexapoda</taxon>
        <taxon>Insecta</taxon>
        <taxon>Pterygota</taxon>
        <taxon>Neoptera</taxon>
        <taxon>Endopterygota</taxon>
        <taxon>Diptera</taxon>
        <taxon>Brachycera</taxon>
        <taxon>Muscomorpha</taxon>
        <taxon>Tephritoidea</taxon>
        <taxon>Tephritidae</taxon>
        <taxon>Ceratitis</taxon>
        <taxon>Ceratitis</taxon>
    </lineage>
</organism>
<dbReference type="Proteomes" id="UP000606786">
    <property type="component" value="Unassembled WGS sequence"/>
</dbReference>